<name>A0A239ISY8_9BURK</name>
<dbReference type="Gene3D" id="3.90.1170.50">
    <property type="entry name" value="Aldehyde oxidase/xanthine dehydrogenase, a/b hammerhead"/>
    <property type="match status" value="1"/>
</dbReference>
<dbReference type="RefSeq" id="WP_217900180.1">
    <property type="nucleotide sequence ID" value="NZ_FZOT01000010.1"/>
</dbReference>
<reference evidence="2 3" key="1">
    <citation type="submission" date="2017-06" db="EMBL/GenBank/DDBJ databases">
        <authorList>
            <person name="Kim H.J."/>
            <person name="Triplett B.A."/>
        </authorList>
    </citation>
    <scope>NUCLEOTIDE SEQUENCE [LARGE SCALE GENOMIC DNA]</scope>
    <source>
        <strain evidence="2 3">U15</strain>
    </source>
</reference>
<evidence type="ECO:0000313" key="3">
    <source>
        <dbReference type="Proteomes" id="UP000198284"/>
    </source>
</evidence>
<dbReference type="InterPro" id="IPR008274">
    <property type="entry name" value="AldOxase/xan_DH_MoCoBD1"/>
</dbReference>
<gene>
    <name evidence="2" type="ORF">SAMN06265795_110108</name>
</gene>
<dbReference type="InterPro" id="IPR046867">
    <property type="entry name" value="AldOxase/xan_DH_MoCoBD2"/>
</dbReference>
<organism evidence="2 3">
    <name type="scientific">Noviherbaspirillum humi</name>
    <dbReference type="NCBI Taxonomy" id="1688639"/>
    <lineage>
        <taxon>Bacteria</taxon>
        <taxon>Pseudomonadati</taxon>
        <taxon>Pseudomonadota</taxon>
        <taxon>Betaproteobacteria</taxon>
        <taxon>Burkholderiales</taxon>
        <taxon>Oxalobacteraceae</taxon>
        <taxon>Noviherbaspirillum</taxon>
    </lineage>
</organism>
<dbReference type="SUPFAM" id="SSF56003">
    <property type="entry name" value="Molybdenum cofactor-binding domain"/>
    <property type="match status" value="2"/>
</dbReference>
<evidence type="ECO:0000259" key="1">
    <source>
        <dbReference type="SMART" id="SM01008"/>
    </source>
</evidence>
<dbReference type="EMBL" id="FZOT01000010">
    <property type="protein sequence ID" value="SNS96707.1"/>
    <property type="molecule type" value="Genomic_DNA"/>
</dbReference>
<dbReference type="GO" id="GO:0016491">
    <property type="term" value="F:oxidoreductase activity"/>
    <property type="evidence" value="ECO:0007669"/>
    <property type="project" value="InterPro"/>
</dbReference>
<protein>
    <submittedName>
        <fullName evidence="2">Isoquinoline 1-oxidoreductase, beta subunit</fullName>
    </submittedName>
</protein>
<feature type="domain" description="Aldehyde oxidase/xanthine dehydrogenase a/b hammerhead" evidence="1">
    <location>
        <begin position="216"/>
        <end position="295"/>
    </location>
</feature>
<dbReference type="InterPro" id="IPR052516">
    <property type="entry name" value="N-heterocyclic_Hydroxylase"/>
</dbReference>
<sequence>MDQHSTSIKLSRRQFLLGTGSAVIGVSFGAGGLAAAGLAQAQQSGMAPNQWITIGTDGIVTIVSPASEMGQGTMTAMPLCVAEDLDADWSKVKVVQAGLDAKSYGNKLFGGAMATGASRTTRGYYESLRLAGAQARQVLLLAAADKWGVPAAELSTEPGVVKHAKSGRRMGYGEIAAFAQVPDKLPQVTPAMLKPIKDCRYIGKGVKRIDIQDKTTGRAKYGIDVRLDNMLYGAILRAPVQKDKPVSVDDSGAKAVKGYVKTVMLPYGVGVLAENTWAARQAKEALKVTWSGDSPAKTYDSEEVVKAYQAVANDLDASKIGVVAEKHGEARENIAKAAKVLKADVQAQHVAHMTMEPMNATARWTGDKLELWTPTQGPSIAAGALAAILKVQPANLTINTTLMGGGFGRRVEPDFSIDAALMAKEADGRPVKVTWTREDDVRHDKFRPLVAQHMEVGLDAQGNIVGWHHRLVGESIYARANPGLFASVGGKDSPFYEGAEISYGIHDKQIEFVRQQRGVDVSFWRAVGGGYTKMAIETMIDELAAERKMDPVQYRLQLLEKQPRAQAVIREAAKMAGWGKKRPAGRALGIAYSDMWETHVAEVAEVSVDKKTGAITVHNVWAAVDAGVAVLPQNVATQIEGGILFGISGALKEQVVFKNGEPQQSNFHDYPVLRMNEVPNVTVKVIQTDNPPGGVGESGLPPIAPAISNAVATLTGVRLRNLPMRPEAVQAALSA</sequence>
<dbReference type="InterPro" id="IPR012368">
    <property type="entry name" value="OxRdtase_Mopterin-bd_su_IorB"/>
</dbReference>
<dbReference type="InterPro" id="IPR000674">
    <property type="entry name" value="Ald_Oxase/Xan_DH_a/b"/>
</dbReference>
<dbReference type="InterPro" id="IPR037165">
    <property type="entry name" value="AldOxase/xan_DH_Mopterin-bd_sf"/>
</dbReference>
<dbReference type="PROSITE" id="PS51318">
    <property type="entry name" value="TAT"/>
    <property type="match status" value="1"/>
</dbReference>
<dbReference type="Proteomes" id="UP000198284">
    <property type="component" value="Unassembled WGS sequence"/>
</dbReference>
<dbReference type="Gene3D" id="3.30.365.10">
    <property type="entry name" value="Aldehyde oxidase/xanthine dehydrogenase, molybdopterin binding domain"/>
    <property type="match status" value="4"/>
</dbReference>
<dbReference type="PANTHER" id="PTHR47495:SF2">
    <property type="entry name" value="ALDEHYDE DEHYDROGENASE"/>
    <property type="match status" value="1"/>
</dbReference>
<dbReference type="PANTHER" id="PTHR47495">
    <property type="entry name" value="ALDEHYDE DEHYDROGENASE"/>
    <property type="match status" value="1"/>
</dbReference>
<dbReference type="InterPro" id="IPR006311">
    <property type="entry name" value="TAT_signal"/>
</dbReference>
<dbReference type="Pfam" id="PF02738">
    <property type="entry name" value="MoCoBD_1"/>
    <property type="match status" value="1"/>
</dbReference>
<evidence type="ECO:0000313" key="2">
    <source>
        <dbReference type="EMBL" id="SNS96707.1"/>
    </source>
</evidence>
<keyword evidence="3" id="KW-1185">Reference proteome</keyword>
<accession>A0A239ISY8</accession>
<dbReference type="SMART" id="SM01008">
    <property type="entry name" value="Ald_Xan_dh_C"/>
    <property type="match status" value="1"/>
</dbReference>
<dbReference type="PIRSF" id="PIRSF036389">
    <property type="entry name" value="IOR_B"/>
    <property type="match status" value="1"/>
</dbReference>
<dbReference type="AlphaFoldDB" id="A0A239ISY8"/>
<proteinExistence type="predicted"/>
<dbReference type="Pfam" id="PF20256">
    <property type="entry name" value="MoCoBD_2"/>
    <property type="match status" value="2"/>
</dbReference>